<name>A0A0A8XWP5_ARUDO</name>
<protein>
    <submittedName>
        <fullName evidence="1">Uncharacterized protein</fullName>
    </submittedName>
</protein>
<dbReference type="EMBL" id="GBRH01281803">
    <property type="protein sequence ID" value="JAD16092.1"/>
    <property type="molecule type" value="Transcribed_RNA"/>
</dbReference>
<evidence type="ECO:0000313" key="1">
    <source>
        <dbReference type="EMBL" id="JAD16092.1"/>
    </source>
</evidence>
<reference evidence="1" key="1">
    <citation type="submission" date="2014-09" db="EMBL/GenBank/DDBJ databases">
        <authorList>
            <person name="Magalhaes I.L.F."/>
            <person name="Oliveira U."/>
            <person name="Santos F.R."/>
            <person name="Vidigal T.H.D.A."/>
            <person name="Brescovit A.D."/>
            <person name="Santos A.J."/>
        </authorList>
    </citation>
    <scope>NUCLEOTIDE SEQUENCE</scope>
    <source>
        <tissue evidence="1">Shoot tissue taken approximately 20 cm above the soil surface</tissue>
    </source>
</reference>
<reference evidence="1" key="2">
    <citation type="journal article" date="2015" name="Data Brief">
        <title>Shoot transcriptome of the giant reed, Arundo donax.</title>
        <authorList>
            <person name="Barrero R.A."/>
            <person name="Guerrero F.D."/>
            <person name="Moolhuijzen P."/>
            <person name="Goolsby J.A."/>
            <person name="Tidwell J."/>
            <person name="Bellgard S.E."/>
            <person name="Bellgard M.I."/>
        </authorList>
    </citation>
    <scope>NUCLEOTIDE SEQUENCE</scope>
    <source>
        <tissue evidence="1">Shoot tissue taken approximately 20 cm above the soil surface</tissue>
    </source>
</reference>
<accession>A0A0A8XWP5</accession>
<organism evidence="1">
    <name type="scientific">Arundo donax</name>
    <name type="common">Giant reed</name>
    <name type="synonym">Donax arundinaceus</name>
    <dbReference type="NCBI Taxonomy" id="35708"/>
    <lineage>
        <taxon>Eukaryota</taxon>
        <taxon>Viridiplantae</taxon>
        <taxon>Streptophyta</taxon>
        <taxon>Embryophyta</taxon>
        <taxon>Tracheophyta</taxon>
        <taxon>Spermatophyta</taxon>
        <taxon>Magnoliopsida</taxon>
        <taxon>Liliopsida</taxon>
        <taxon>Poales</taxon>
        <taxon>Poaceae</taxon>
        <taxon>PACMAD clade</taxon>
        <taxon>Arundinoideae</taxon>
        <taxon>Arundineae</taxon>
        <taxon>Arundo</taxon>
    </lineage>
</organism>
<sequence length="17" mass="1925">MIARSLLNTLTENPTNH</sequence>
<proteinExistence type="predicted"/>
<dbReference type="AlphaFoldDB" id="A0A0A8XWP5"/>